<dbReference type="RefSeq" id="WP_258332845.1">
    <property type="nucleotide sequence ID" value="NZ_JAPTGG010000018.1"/>
</dbReference>
<name>A0A9J6RRV8_9GAMM</name>
<reference evidence="2 3" key="1">
    <citation type="submission" date="2022-12" db="EMBL/GenBank/DDBJ databases">
        <title>Dasania phycosphaerae sp. nov., isolated from particulate material of the south coast of Korea.</title>
        <authorList>
            <person name="Jiang Y."/>
        </authorList>
    </citation>
    <scope>NUCLEOTIDE SEQUENCE [LARGE SCALE GENOMIC DNA]</scope>
    <source>
        <strain evidence="2 3">GY-19</strain>
    </source>
</reference>
<comment type="caution">
    <text evidence="2">The sequence shown here is derived from an EMBL/GenBank/DDBJ whole genome shotgun (WGS) entry which is preliminary data.</text>
</comment>
<evidence type="ECO:0008006" key="4">
    <source>
        <dbReference type="Google" id="ProtNLM"/>
    </source>
</evidence>
<keyword evidence="3" id="KW-1185">Reference proteome</keyword>
<evidence type="ECO:0000256" key="1">
    <source>
        <dbReference type="SAM" id="Coils"/>
    </source>
</evidence>
<gene>
    <name evidence="2" type="ORF">O0V09_16945</name>
</gene>
<keyword evidence="1" id="KW-0175">Coiled coil</keyword>
<proteinExistence type="predicted"/>
<evidence type="ECO:0000313" key="2">
    <source>
        <dbReference type="EMBL" id="MCZ0866895.1"/>
    </source>
</evidence>
<feature type="coiled-coil region" evidence="1">
    <location>
        <begin position="186"/>
        <end position="246"/>
    </location>
</feature>
<protein>
    <recommendedName>
        <fullName evidence="4">Chromosome partitioning protein ParA</fullName>
    </recommendedName>
</protein>
<dbReference type="EMBL" id="JAPTGG010000018">
    <property type="protein sequence ID" value="MCZ0866895.1"/>
    <property type="molecule type" value="Genomic_DNA"/>
</dbReference>
<accession>A0A9J6RRV8</accession>
<dbReference type="AlphaFoldDB" id="A0A9J6RRV8"/>
<sequence>MTTEAIIFFADNHVIKEMLYPEFEAILDRVVGISEFAGQKVTAVYLCINAQLQPTAAVFFNLSFDAKGNADDRWNIPLQHLAEKGGRGPDLGAGPIKLSCRSQCAVSWHQRELWDPVTDSKPTTFEKITALLKRNRLGLTVLAPEPETASNIPVLSEQLSAKPALNEELVRKQLQTEFKQRQAALLDEQKLRIATLKSEAREHVEKLHRHYRAEAQALSIKLSEAVQALENEKTTSRRYKETLEAQALSRHQEREQFQQSIAAAKDVESQQVAALEQKFGEELRATVDTATVELKEMLEMREVELFYREEQLSNLREEISQLRTEKQALLSDGGDKLLSRLAQAGITFVAYQPGLDHLSVPQPELFAYLESPTAYVAERYGVDQSLYEQWLAHYQLPVCRHAVGDSVCGEPIAKVERPADFIPNDSDRCSQHDFAALQVDSQEQA</sequence>
<organism evidence="2 3">
    <name type="scientific">Dasania phycosphaerae</name>
    <dbReference type="NCBI Taxonomy" id="2950436"/>
    <lineage>
        <taxon>Bacteria</taxon>
        <taxon>Pseudomonadati</taxon>
        <taxon>Pseudomonadota</taxon>
        <taxon>Gammaproteobacteria</taxon>
        <taxon>Cellvibrionales</taxon>
        <taxon>Spongiibacteraceae</taxon>
        <taxon>Dasania</taxon>
    </lineage>
</organism>
<dbReference type="Proteomes" id="UP001069090">
    <property type="component" value="Unassembled WGS sequence"/>
</dbReference>
<evidence type="ECO:0000313" key="3">
    <source>
        <dbReference type="Proteomes" id="UP001069090"/>
    </source>
</evidence>